<keyword evidence="3" id="KW-1185">Reference proteome</keyword>
<dbReference type="InterPro" id="IPR037151">
    <property type="entry name" value="AlkB-like_sf"/>
</dbReference>
<reference evidence="2 3" key="1">
    <citation type="submission" date="2020-02" db="EMBL/GenBank/DDBJ databases">
        <title>Shewanella WXL01 sp. nov., a marine bacterium isolated from green algae in Luhuitou Fringing Reef (Northern South China Sea).</title>
        <authorList>
            <person name="Wang X."/>
        </authorList>
    </citation>
    <scope>NUCLEOTIDE SEQUENCE [LARGE SCALE GENOMIC DNA]</scope>
    <source>
        <strain evidence="2 3">MCCC 1A01895</strain>
    </source>
</reference>
<dbReference type="Proteomes" id="UP000811844">
    <property type="component" value="Unassembled WGS sequence"/>
</dbReference>
<dbReference type="PANTHER" id="PTHR31212:SF4">
    <property type="entry name" value="ALPHA-KETOGLUTARATE-DEPENDENT DIOXYGENASE ALKB HOMOLOG 3"/>
    <property type="match status" value="1"/>
</dbReference>
<comment type="caution">
    <text evidence="2">The sequence shown here is derived from an EMBL/GenBank/DDBJ whole genome shotgun (WGS) entry which is preliminary data.</text>
</comment>
<feature type="domain" description="Fe2OG dioxygenase" evidence="1">
    <location>
        <begin position="89"/>
        <end position="186"/>
    </location>
</feature>
<dbReference type="PROSITE" id="PS51471">
    <property type="entry name" value="FE2OG_OXY"/>
    <property type="match status" value="1"/>
</dbReference>
<dbReference type="RefSeq" id="WP_153661371.1">
    <property type="nucleotide sequence ID" value="NZ_JAAIKR010000001.1"/>
</dbReference>
<dbReference type="PANTHER" id="PTHR31212">
    <property type="entry name" value="ALPHA-KETOGLUTARATE-DEPENDENT DIOXYGENASE ALKB HOMOLOG 3"/>
    <property type="match status" value="1"/>
</dbReference>
<dbReference type="EMBL" id="JAAIKR010000001">
    <property type="protein sequence ID" value="MBR9726430.1"/>
    <property type="molecule type" value="Genomic_DNA"/>
</dbReference>
<evidence type="ECO:0000313" key="3">
    <source>
        <dbReference type="Proteomes" id="UP000811844"/>
    </source>
</evidence>
<dbReference type="SUPFAM" id="SSF51197">
    <property type="entry name" value="Clavaminate synthase-like"/>
    <property type="match status" value="1"/>
</dbReference>
<name>A0ABS5HZ72_9GAMM</name>
<gene>
    <name evidence="2" type="ORF">G3R48_00270</name>
</gene>
<dbReference type="InterPro" id="IPR032854">
    <property type="entry name" value="ALKBH3"/>
</dbReference>
<protein>
    <submittedName>
        <fullName evidence="2">Alpha-ketoglutarate-dependent dioxygenase AlkB</fullName>
    </submittedName>
</protein>
<keyword evidence="2" id="KW-0223">Dioxygenase</keyword>
<keyword evidence="2" id="KW-0560">Oxidoreductase</keyword>
<dbReference type="Gene3D" id="2.60.120.590">
    <property type="entry name" value="Alpha-ketoglutarate-dependent dioxygenase AlkB-like"/>
    <property type="match status" value="1"/>
</dbReference>
<proteinExistence type="predicted"/>
<dbReference type="InterPro" id="IPR027450">
    <property type="entry name" value="AlkB-like"/>
</dbReference>
<dbReference type="Pfam" id="PF13532">
    <property type="entry name" value="2OG-FeII_Oxy_2"/>
    <property type="match status" value="1"/>
</dbReference>
<sequence length="192" mass="22241">MINIEPPISIYKRFMTQQQCAALMDEVSSYPLARIAVQVYGKRHLIPRTQVWFGEAGCDYKYSNTLISPRMWPPVLRQVAQQFMAFEPNINAVLVNHYADGKECMGWHSDNEPEIVASSAIVSLSIGASRDFVIRHKVHKQSFKYLLSQGDVLVMPPLMQQQWQHALPKRLKVNKARVNFTFRHIKPHFYLK</sequence>
<dbReference type="InterPro" id="IPR005123">
    <property type="entry name" value="Oxoglu/Fe-dep_dioxygenase_dom"/>
</dbReference>
<dbReference type="GO" id="GO:0051213">
    <property type="term" value="F:dioxygenase activity"/>
    <property type="evidence" value="ECO:0007669"/>
    <property type="project" value="UniProtKB-KW"/>
</dbReference>
<evidence type="ECO:0000259" key="1">
    <source>
        <dbReference type="PROSITE" id="PS51471"/>
    </source>
</evidence>
<organism evidence="2 3">
    <name type="scientific">Shewanella intestini</name>
    <dbReference type="NCBI Taxonomy" id="2017544"/>
    <lineage>
        <taxon>Bacteria</taxon>
        <taxon>Pseudomonadati</taxon>
        <taxon>Pseudomonadota</taxon>
        <taxon>Gammaproteobacteria</taxon>
        <taxon>Alteromonadales</taxon>
        <taxon>Shewanellaceae</taxon>
        <taxon>Shewanella</taxon>
    </lineage>
</organism>
<accession>A0ABS5HZ72</accession>
<evidence type="ECO:0000313" key="2">
    <source>
        <dbReference type="EMBL" id="MBR9726430.1"/>
    </source>
</evidence>